<gene>
    <name evidence="2" type="ORF">N7458_002224</name>
</gene>
<evidence type="ECO:0000313" key="3">
    <source>
        <dbReference type="Proteomes" id="UP001213681"/>
    </source>
</evidence>
<dbReference type="RefSeq" id="XP_056769714.1">
    <property type="nucleotide sequence ID" value="XM_056905607.1"/>
</dbReference>
<dbReference type="EMBL" id="JAPVEA010000002">
    <property type="protein sequence ID" value="KAJ5460672.1"/>
    <property type="molecule type" value="Genomic_DNA"/>
</dbReference>
<keyword evidence="3" id="KW-1185">Reference proteome</keyword>
<dbReference type="Proteomes" id="UP001213681">
    <property type="component" value="Unassembled WGS sequence"/>
</dbReference>
<reference evidence="2" key="1">
    <citation type="submission" date="2022-12" db="EMBL/GenBank/DDBJ databases">
        <authorList>
            <person name="Petersen C."/>
        </authorList>
    </citation>
    <scope>NUCLEOTIDE SEQUENCE</scope>
    <source>
        <strain evidence="2">IBT 16125</strain>
    </source>
</reference>
<evidence type="ECO:0000256" key="1">
    <source>
        <dbReference type="SAM" id="MobiDB-lite"/>
    </source>
</evidence>
<accession>A0AAD6G6Z0</accession>
<comment type="caution">
    <text evidence="2">The sequence shown here is derived from an EMBL/GenBank/DDBJ whole genome shotgun (WGS) entry which is preliminary data.</text>
</comment>
<feature type="region of interest" description="Disordered" evidence="1">
    <location>
        <begin position="1"/>
        <end position="114"/>
    </location>
</feature>
<proteinExistence type="predicted"/>
<reference evidence="2" key="2">
    <citation type="journal article" date="2023" name="IMA Fungus">
        <title>Comparative genomic study of the Penicillium genus elucidates a diverse pangenome and 15 lateral gene transfer events.</title>
        <authorList>
            <person name="Petersen C."/>
            <person name="Sorensen T."/>
            <person name="Nielsen M.R."/>
            <person name="Sondergaard T.E."/>
            <person name="Sorensen J.L."/>
            <person name="Fitzpatrick D.A."/>
            <person name="Frisvad J.C."/>
            <person name="Nielsen K.L."/>
        </authorList>
    </citation>
    <scope>NUCLEOTIDE SEQUENCE</scope>
    <source>
        <strain evidence="2">IBT 16125</strain>
    </source>
</reference>
<organism evidence="2 3">
    <name type="scientific">Penicillium daleae</name>
    <dbReference type="NCBI Taxonomy" id="63821"/>
    <lineage>
        <taxon>Eukaryota</taxon>
        <taxon>Fungi</taxon>
        <taxon>Dikarya</taxon>
        <taxon>Ascomycota</taxon>
        <taxon>Pezizomycotina</taxon>
        <taxon>Eurotiomycetes</taxon>
        <taxon>Eurotiomycetidae</taxon>
        <taxon>Eurotiales</taxon>
        <taxon>Aspergillaceae</taxon>
        <taxon>Penicillium</taxon>
    </lineage>
</organism>
<name>A0AAD6G6Z0_9EURO</name>
<evidence type="ECO:0000313" key="2">
    <source>
        <dbReference type="EMBL" id="KAJ5460672.1"/>
    </source>
</evidence>
<feature type="compositionally biased region" description="Basic and acidic residues" evidence="1">
    <location>
        <begin position="81"/>
        <end position="93"/>
    </location>
</feature>
<feature type="compositionally biased region" description="Basic and acidic residues" evidence="1">
    <location>
        <begin position="22"/>
        <end position="33"/>
    </location>
</feature>
<protein>
    <submittedName>
        <fullName evidence="2">Uncharacterized protein</fullName>
    </submittedName>
</protein>
<dbReference type="GeneID" id="81595850"/>
<dbReference type="AlphaFoldDB" id="A0AAD6G6Z0"/>
<feature type="compositionally biased region" description="Polar residues" evidence="1">
    <location>
        <begin position="39"/>
        <end position="52"/>
    </location>
</feature>
<sequence>MITRFKAHVPGLLSSAGTGKQQHHEIYEQEDMLHGGGEQASSARTFRTSVESSRPIRAHEIYTRRPSPMTSTSASAGHRRKDGDVSEEGDRRIPAGLPGKATGSGTKRWGPIRP</sequence>